<dbReference type="Gene3D" id="2.60.120.260">
    <property type="entry name" value="Galactose-binding domain-like"/>
    <property type="match status" value="1"/>
</dbReference>
<dbReference type="RefSeq" id="WP_311368889.1">
    <property type="nucleotide sequence ID" value="NZ_JAVRHX010000003.1"/>
</dbReference>
<dbReference type="Proteomes" id="UP001253545">
    <property type="component" value="Unassembled WGS sequence"/>
</dbReference>
<organism evidence="3 4">
    <name type="scientific">Glaciecola petra</name>
    <dbReference type="NCBI Taxonomy" id="3075602"/>
    <lineage>
        <taxon>Bacteria</taxon>
        <taxon>Pseudomonadati</taxon>
        <taxon>Pseudomonadota</taxon>
        <taxon>Gammaproteobacteria</taxon>
        <taxon>Alteromonadales</taxon>
        <taxon>Alteromonadaceae</taxon>
        <taxon>Glaciecola</taxon>
    </lineage>
</organism>
<feature type="chain" id="PRO_5045331800" evidence="1">
    <location>
        <begin position="23"/>
        <end position="209"/>
    </location>
</feature>
<sequence length="209" mass="22686">MRVSRKIAAVLALVLCSGFANANLIVNGGFESNSVNDNSWRWFLSDNVNSWSGSNIEIWDSLNGVHAYEGENHIELNAHPYTGNVFTILQSFATNIGSVYDFSFAYRARRNNNEAFRVDVLSGTDNVFTNLMDDHVTSSWSVYSNVFTATDTTTTLSFTSVMPATSTVGNFIDAVSVTGQTSPVQASAPASALMMVLGLALIGARRFSK</sequence>
<dbReference type="Pfam" id="PF04862">
    <property type="entry name" value="DUF642"/>
    <property type="match status" value="1"/>
</dbReference>
<proteinExistence type="predicted"/>
<dbReference type="SUPFAM" id="SSF49785">
    <property type="entry name" value="Galactose-binding domain-like"/>
    <property type="match status" value="1"/>
</dbReference>
<dbReference type="InterPro" id="IPR008979">
    <property type="entry name" value="Galactose-bd-like_sf"/>
</dbReference>
<feature type="signal peptide" evidence="1">
    <location>
        <begin position="1"/>
        <end position="22"/>
    </location>
</feature>
<gene>
    <name evidence="3" type="ORF">RM552_10990</name>
</gene>
<comment type="caution">
    <text evidence="3">The sequence shown here is derived from an EMBL/GenBank/DDBJ whole genome shotgun (WGS) entry which is preliminary data.</text>
</comment>
<protein>
    <submittedName>
        <fullName evidence="3">DUF642 domain-containing protein</fullName>
    </submittedName>
</protein>
<name>A0ABU2ZVC7_9ALTE</name>
<evidence type="ECO:0000313" key="3">
    <source>
        <dbReference type="EMBL" id="MDT0595372.1"/>
    </source>
</evidence>
<evidence type="ECO:0000256" key="1">
    <source>
        <dbReference type="SAM" id="SignalP"/>
    </source>
</evidence>
<feature type="domain" description="DUF642" evidence="2">
    <location>
        <begin position="24"/>
        <end position="177"/>
    </location>
</feature>
<reference evidence="3 4" key="1">
    <citation type="submission" date="2023-09" db="EMBL/GenBank/DDBJ databases">
        <authorList>
            <person name="Rey-Velasco X."/>
        </authorList>
    </citation>
    <scope>NUCLEOTIDE SEQUENCE [LARGE SCALE GENOMIC DNA]</scope>
    <source>
        <strain evidence="3 4">P117</strain>
    </source>
</reference>
<keyword evidence="4" id="KW-1185">Reference proteome</keyword>
<evidence type="ECO:0000259" key="2">
    <source>
        <dbReference type="Pfam" id="PF04862"/>
    </source>
</evidence>
<dbReference type="EMBL" id="JAVRHX010000003">
    <property type="protein sequence ID" value="MDT0595372.1"/>
    <property type="molecule type" value="Genomic_DNA"/>
</dbReference>
<dbReference type="InterPro" id="IPR006946">
    <property type="entry name" value="DGR2-like_dom"/>
</dbReference>
<accession>A0ABU2ZVC7</accession>
<keyword evidence="1" id="KW-0732">Signal</keyword>
<evidence type="ECO:0000313" key="4">
    <source>
        <dbReference type="Proteomes" id="UP001253545"/>
    </source>
</evidence>